<feature type="domain" description="PAS" evidence="1">
    <location>
        <begin position="74"/>
        <end position="105"/>
    </location>
</feature>
<dbReference type="Gene3D" id="3.30.450.20">
    <property type="entry name" value="PAS domain"/>
    <property type="match status" value="1"/>
</dbReference>
<evidence type="ECO:0000313" key="2">
    <source>
        <dbReference type="EMBL" id="VDK57223.1"/>
    </source>
</evidence>
<evidence type="ECO:0000313" key="4">
    <source>
        <dbReference type="WBParaSite" id="ASIM_0001683301-mRNA-1"/>
    </source>
</evidence>
<dbReference type="InterPro" id="IPR000014">
    <property type="entry name" value="PAS"/>
</dbReference>
<dbReference type="PRINTS" id="PR01464">
    <property type="entry name" value="EAGCHANNEL"/>
</dbReference>
<sequence>MTSCLTHNPHLGLIQGTHRVEIGLKSDVIVVDMPVAKRGLVAPQNTFLENVIRRCNNADCSFVLANAQIVDYPIVYCNDGFSKLVGYSRAEIMQKPCSLSFMHGDHSEPDALQRIQSALDMCKTDQTEIGLNKKNSYDLLNSCVGVENNREISETAIWLLVHIAPIKNDKNQVVLYLCQFKDITPLKQPLDDENNKGYSMISPSH</sequence>
<dbReference type="PANTHER" id="PTHR10217">
    <property type="entry name" value="VOLTAGE AND LIGAND GATED POTASSIUM CHANNEL"/>
    <property type="match status" value="1"/>
</dbReference>
<dbReference type="Pfam" id="PF13426">
    <property type="entry name" value="PAS_9"/>
    <property type="match status" value="1"/>
</dbReference>
<dbReference type="SUPFAM" id="SSF55785">
    <property type="entry name" value="PYP-like sensor domain (PAS domain)"/>
    <property type="match status" value="1"/>
</dbReference>
<reference evidence="4" key="1">
    <citation type="submission" date="2017-02" db="UniProtKB">
        <authorList>
            <consortium name="WormBaseParasite"/>
        </authorList>
    </citation>
    <scope>IDENTIFICATION</scope>
</reference>
<dbReference type="GO" id="GO:0042391">
    <property type="term" value="P:regulation of membrane potential"/>
    <property type="evidence" value="ECO:0007669"/>
    <property type="project" value="TreeGrafter"/>
</dbReference>
<name>A0A0M3K792_ANISI</name>
<dbReference type="EMBL" id="UYRR01032925">
    <property type="protein sequence ID" value="VDK57223.1"/>
    <property type="molecule type" value="Genomic_DNA"/>
</dbReference>
<dbReference type="InterPro" id="IPR050818">
    <property type="entry name" value="KCNH_animal-type"/>
</dbReference>
<dbReference type="PROSITE" id="PS50112">
    <property type="entry name" value="PAS"/>
    <property type="match status" value="1"/>
</dbReference>
<evidence type="ECO:0000259" key="1">
    <source>
        <dbReference type="PROSITE" id="PS50112"/>
    </source>
</evidence>
<dbReference type="CDD" id="cd00130">
    <property type="entry name" value="PAS"/>
    <property type="match status" value="1"/>
</dbReference>
<dbReference type="OrthoDB" id="447251at2759"/>
<proteinExistence type="predicted"/>
<keyword evidence="3" id="KW-1185">Reference proteome</keyword>
<organism evidence="4">
    <name type="scientific">Anisakis simplex</name>
    <name type="common">Herring worm</name>
    <dbReference type="NCBI Taxonomy" id="6269"/>
    <lineage>
        <taxon>Eukaryota</taxon>
        <taxon>Metazoa</taxon>
        <taxon>Ecdysozoa</taxon>
        <taxon>Nematoda</taxon>
        <taxon>Chromadorea</taxon>
        <taxon>Rhabditida</taxon>
        <taxon>Spirurina</taxon>
        <taxon>Ascaridomorpha</taxon>
        <taxon>Ascaridoidea</taxon>
        <taxon>Anisakidae</taxon>
        <taxon>Anisakis</taxon>
        <taxon>Anisakis simplex complex</taxon>
    </lineage>
</organism>
<dbReference type="WBParaSite" id="ASIM_0001683301-mRNA-1">
    <property type="protein sequence ID" value="ASIM_0001683301-mRNA-1"/>
    <property type="gene ID" value="ASIM_0001683301"/>
</dbReference>
<dbReference type="InterPro" id="IPR003949">
    <property type="entry name" value="K_chnl_volt-dep_EAG"/>
</dbReference>
<gene>
    <name evidence="2" type="ORF">ASIM_LOCUS16240</name>
</gene>
<dbReference type="GO" id="GO:0005249">
    <property type="term" value="F:voltage-gated potassium channel activity"/>
    <property type="evidence" value="ECO:0007669"/>
    <property type="project" value="InterPro"/>
</dbReference>
<dbReference type="GO" id="GO:0008076">
    <property type="term" value="C:voltage-gated potassium channel complex"/>
    <property type="evidence" value="ECO:0007669"/>
    <property type="project" value="TreeGrafter"/>
</dbReference>
<dbReference type="Proteomes" id="UP000267096">
    <property type="component" value="Unassembled WGS sequence"/>
</dbReference>
<dbReference type="AlphaFoldDB" id="A0A0M3K792"/>
<dbReference type="PANTHER" id="PTHR10217:SF435">
    <property type="entry name" value="POTASSIUM VOLTAGE-GATED CHANNEL PROTEIN EAG"/>
    <property type="match status" value="1"/>
</dbReference>
<dbReference type="FunFam" id="3.30.450.20:FF:000009">
    <property type="entry name" value="Potassium voltage-gated channel subfamily H member 1"/>
    <property type="match status" value="1"/>
</dbReference>
<protein>
    <submittedName>
        <fullName evidence="4">Putative voltage-gated potassium channel (inferred by orthology to a S. mansoni protein)</fullName>
    </submittedName>
</protein>
<evidence type="ECO:0000313" key="3">
    <source>
        <dbReference type="Proteomes" id="UP000267096"/>
    </source>
</evidence>
<reference evidence="2 3" key="2">
    <citation type="submission" date="2018-11" db="EMBL/GenBank/DDBJ databases">
        <authorList>
            <consortium name="Pathogen Informatics"/>
        </authorList>
    </citation>
    <scope>NUCLEOTIDE SEQUENCE [LARGE SCALE GENOMIC DNA]</scope>
</reference>
<dbReference type="InterPro" id="IPR035965">
    <property type="entry name" value="PAS-like_dom_sf"/>
</dbReference>
<accession>A0A0M3K792</accession>